<proteinExistence type="inferred from homology"/>
<evidence type="ECO:0000256" key="1">
    <source>
        <dbReference type="ARBA" id="ARBA00004496"/>
    </source>
</evidence>
<dbReference type="InterPro" id="IPR012340">
    <property type="entry name" value="NA-bd_OB-fold"/>
</dbReference>
<dbReference type="PANTHER" id="PTHR21321:SF1">
    <property type="entry name" value="EXOSOME COMPLEX COMPONENT RRP40"/>
    <property type="match status" value="1"/>
</dbReference>
<dbReference type="AlphaFoldDB" id="A0A1V9X941"/>
<keyword evidence="6" id="KW-0271">Exosome</keyword>
<gene>
    <name evidence="12" type="ORF">BIW11_11988</name>
</gene>
<evidence type="ECO:0000256" key="7">
    <source>
        <dbReference type="ARBA" id="ARBA00022884"/>
    </source>
</evidence>
<dbReference type="SUPFAM" id="SSF50249">
    <property type="entry name" value="Nucleic acid-binding proteins"/>
    <property type="match status" value="1"/>
</dbReference>
<dbReference type="FunFam" id="2.40.50.140:FF:000112">
    <property type="entry name" value="Exosome complex component RRP40"/>
    <property type="match status" value="1"/>
</dbReference>
<dbReference type="CDD" id="cd05790">
    <property type="entry name" value="S1_Rrp40"/>
    <property type="match status" value="1"/>
</dbReference>
<dbReference type="GO" id="GO:0071034">
    <property type="term" value="P:CUT catabolic process"/>
    <property type="evidence" value="ECO:0007669"/>
    <property type="project" value="TreeGrafter"/>
</dbReference>
<evidence type="ECO:0000256" key="4">
    <source>
        <dbReference type="ARBA" id="ARBA00022490"/>
    </source>
</evidence>
<dbReference type="Gene3D" id="2.40.50.100">
    <property type="match status" value="1"/>
</dbReference>
<dbReference type="GO" id="GO:0071051">
    <property type="term" value="P:poly(A)-dependent snoRNA 3'-end processing"/>
    <property type="evidence" value="ECO:0007669"/>
    <property type="project" value="TreeGrafter"/>
</dbReference>
<dbReference type="GO" id="GO:0071038">
    <property type="term" value="P:TRAMP-dependent tRNA surveillance pathway"/>
    <property type="evidence" value="ECO:0007669"/>
    <property type="project" value="TreeGrafter"/>
</dbReference>
<dbReference type="InterPro" id="IPR026699">
    <property type="entry name" value="Exosome_RNA_bind1/RRP40/RRP4"/>
</dbReference>
<dbReference type="SUPFAM" id="SSF110324">
    <property type="entry name" value="Ribosomal L27 protein-like"/>
    <property type="match status" value="1"/>
</dbReference>
<dbReference type="OrthoDB" id="340500at2759"/>
<dbReference type="GO" id="GO:0005730">
    <property type="term" value="C:nucleolus"/>
    <property type="evidence" value="ECO:0007669"/>
    <property type="project" value="UniProtKB-SubCell"/>
</dbReference>
<dbReference type="GO" id="GO:0000467">
    <property type="term" value="P:exonucleolytic trimming to generate mature 3'-end of 5.8S rRNA from tricistronic rRNA transcript (SSU-rRNA, 5.8S rRNA, LSU-rRNA)"/>
    <property type="evidence" value="ECO:0007669"/>
    <property type="project" value="TreeGrafter"/>
</dbReference>
<dbReference type="Pfam" id="PF18311">
    <property type="entry name" value="Rrp40_N"/>
    <property type="match status" value="1"/>
</dbReference>
<dbReference type="InterPro" id="IPR036612">
    <property type="entry name" value="KH_dom_type_1_sf"/>
</dbReference>
<dbReference type="InterPro" id="IPR037319">
    <property type="entry name" value="Rrp40_S1"/>
</dbReference>
<dbReference type="GO" id="GO:0071035">
    <property type="term" value="P:nuclear polyadenylation-dependent rRNA catabolic process"/>
    <property type="evidence" value="ECO:0007669"/>
    <property type="project" value="TreeGrafter"/>
</dbReference>
<evidence type="ECO:0000313" key="12">
    <source>
        <dbReference type="EMBL" id="OQR69898.1"/>
    </source>
</evidence>
<dbReference type="GO" id="GO:0000176">
    <property type="term" value="C:nuclear exosome (RNase complex)"/>
    <property type="evidence" value="ECO:0007669"/>
    <property type="project" value="TreeGrafter"/>
</dbReference>
<dbReference type="InterPro" id="IPR049469">
    <property type="entry name" value="RRP40_KH-I"/>
</dbReference>
<comment type="caution">
    <text evidence="12">The sequence shown here is derived from an EMBL/GenBank/DDBJ whole genome shotgun (WGS) entry which is preliminary data.</text>
</comment>
<reference evidence="12 13" key="1">
    <citation type="journal article" date="2017" name="Gigascience">
        <title>Draft genome of the honey bee ectoparasitic mite, Tropilaelaps mercedesae, is shaped by the parasitic life history.</title>
        <authorList>
            <person name="Dong X."/>
            <person name="Armstrong S.D."/>
            <person name="Xia D."/>
            <person name="Makepeace B.L."/>
            <person name="Darby A.C."/>
            <person name="Kadowaki T."/>
        </authorList>
    </citation>
    <scope>NUCLEOTIDE SEQUENCE [LARGE SCALE GENOMIC DNA]</scope>
    <source>
        <strain evidence="12">Wuxi-XJTLU</strain>
    </source>
</reference>
<dbReference type="InParanoid" id="A0A1V9X941"/>
<dbReference type="Pfam" id="PF15985">
    <property type="entry name" value="KH_6"/>
    <property type="match status" value="1"/>
</dbReference>
<evidence type="ECO:0000313" key="13">
    <source>
        <dbReference type="Proteomes" id="UP000192247"/>
    </source>
</evidence>
<dbReference type="Pfam" id="PF21262">
    <property type="entry name" value="RRP40_S1"/>
    <property type="match status" value="1"/>
</dbReference>
<dbReference type="InterPro" id="IPR041054">
    <property type="entry name" value="Rrp40_N_euk"/>
</dbReference>
<dbReference type="CDD" id="cd22526">
    <property type="entry name" value="KH-I_Rrp40"/>
    <property type="match status" value="1"/>
</dbReference>
<dbReference type="Gene3D" id="2.40.50.140">
    <property type="entry name" value="Nucleic acid-binding proteins"/>
    <property type="match status" value="1"/>
</dbReference>
<protein>
    <recommendedName>
        <fullName evidence="9">Ribosomal RNA-processing protein 40</fullName>
    </recommendedName>
</protein>
<keyword evidence="4" id="KW-0963">Cytoplasm</keyword>
<comment type="subcellular location">
    <subcellularLocation>
        <location evidence="1">Cytoplasm</location>
    </subcellularLocation>
    <subcellularLocation>
        <location evidence="2">Nucleus</location>
        <location evidence="2">Nucleolus</location>
    </subcellularLocation>
</comment>
<dbReference type="EMBL" id="MNPL01019438">
    <property type="protein sequence ID" value="OQR69898.1"/>
    <property type="molecule type" value="Genomic_DNA"/>
</dbReference>
<evidence type="ECO:0000259" key="11">
    <source>
        <dbReference type="Pfam" id="PF18311"/>
    </source>
</evidence>
<dbReference type="GO" id="GO:0003723">
    <property type="term" value="F:RNA binding"/>
    <property type="evidence" value="ECO:0007669"/>
    <property type="project" value="UniProtKB-KW"/>
</dbReference>
<dbReference type="GO" id="GO:0000177">
    <property type="term" value="C:cytoplasmic exosome (RNase complex)"/>
    <property type="evidence" value="ECO:0007669"/>
    <property type="project" value="TreeGrafter"/>
</dbReference>
<evidence type="ECO:0000256" key="6">
    <source>
        <dbReference type="ARBA" id="ARBA00022835"/>
    </source>
</evidence>
<name>A0A1V9X941_9ACAR</name>
<dbReference type="FunCoup" id="A0A1V9X941">
    <property type="interactions" value="1029"/>
</dbReference>
<evidence type="ECO:0000256" key="9">
    <source>
        <dbReference type="ARBA" id="ARBA00030615"/>
    </source>
</evidence>
<keyword evidence="13" id="KW-1185">Reference proteome</keyword>
<keyword evidence="5" id="KW-0698">rRNA processing</keyword>
<dbReference type="Proteomes" id="UP000192247">
    <property type="component" value="Unassembled WGS sequence"/>
</dbReference>
<dbReference type="InterPro" id="IPR004088">
    <property type="entry name" value="KH_dom_type_1"/>
</dbReference>
<keyword evidence="8" id="KW-0539">Nucleus</keyword>
<dbReference type="STRING" id="418985.A0A1V9X941"/>
<evidence type="ECO:0000259" key="10">
    <source>
        <dbReference type="Pfam" id="PF15985"/>
    </source>
</evidence>
<evidence type="ECO:0000256" key="2">
    <source>
        <dbReference type="ARBA" id="ARBA00004604"/>
    </source>
</evidence>
<organism evidence="12 13">
    <name type="scientific">Tropilaelaps mercedesae</name>
    <dbReference type="NCBI Taxonomy" id="418985"/>
    <lineage>
        <taxon>Eukaryota</taxon>
        <taxon>Metazoa</taxon>
        <taxon>Ecdysozoa</taxon>
        <taxon>Arthropoda</taxon>
        <taxon>Chelicerata</taxon>
        <taxon>Arachnida</taxon>
        <taxon>Acari</taxon>
        <taxon>Parasitiformes</taxon>
        <taxon>Mesostigmata</taxon>
        <taxon>Gamasina</taxon>
        <taxon>Dermanyssoidea</taxon>
        <taxon>Laelapidae</taxon>
        <taxon>Tropilaelaps</taxon>
    </lineage>
</organism>
<dbReference type="GO" id="GO:0010468">
    <property type="term" value="P:regulation of gene expression"/>
    <property type="evidence" value="ECO:0007669"/>
    <property type="project" value="UniProtKB-ARBA"/>
</dbReference>
<dbReference type="GO" id="GO:0034475">
    <property type="term" value="P:U4 snRNA 3'-end processing"/>
    <property type="evidence" value="ECO:0007669"/>
    <property type="project" value="TreeGrafter"/>
</dbReference>
<evidence type="ECO:0000256" key="5">
    <source>
        <dbReference type="ARBA" id="ARBA00022552"/>
    </source>
</evidence>
<dbReference type="PANTHER" id="PTHR21321">
    <property type="entry name" value="PNAS-3 RELATED"/>
    <property type="match status" value="1"/>
</dbReference>
<dbReference type="SUPFAM" id="SSF54791">
    <property type="entry name" value="Eukaryotic type KH-domain (KH-domain type I)"/>
    <property type="match status" value="1"/>
</dbReference>
<feature type="domain" description="K Homology" evidence="10">
    <location>
        <begin position="178"/>
        <end position="223"/>
    </location>
</feature>
<comment type="similarity">
    <text evidence="3">Belongs to the RRP40 family.</text>
</comment>
<dbReference type="Gene3D" id="3.30.1370.10">
    <property type="entry name" value="K Homology domain, type 1"/>
    <property type="match status" value="1"/>
</dbReference>
<accession>A0A1V9X941</accession>
<sequence>MGIDRRVHRFYNQYSHFYGTCSAKTMSCTGVVATPGDEINVDRTLMHVVLGPGLLQEGTKRVVATRAGVLHFKKPNTYWLESHVKKYWPARGDCVVGCILQKVGDNFRVNIWGPEPATLSAFAFEGATKRNRPNLKPGDLIYCQVISAHPAMEAEVVCVNSYGRRGSLGILESETSTLVTLPLEVVHMLLFKDCPLLTTLGKKIQYEIAIGQNGKVWVNGATVERTMSICSALRACTKLTMGQIREMCERIAGK</sequence>
<evidence type="ECO:0000256" key="8">
    <source>
        <dbReference type="ARBA" id="ARBA00023242"/>
    </source>
</evidence>
<keyword evidence="7" id="KW-0694">RNA-binding</keyword>
<feature type="domain" description="Exosome complex exonuclease Rrp40 N-terminal" evidence="11">
    <location>
        <begin position="48"/>
        <end position="83"/>
    </location>
</feature>
<evidence type="ECO:0000256" key="3">
    <source>
        <dbReference type="ARBA" id="ARBA00007841"/>
    </source>
</evidence>